<feature type="coiled-coil region" evidence="2">
    <location>
        <begin position="167"/>
        <end position="194"/>
    </location>
</feature>
<feature type="non-terminal residue" evidence="4">
    <location>
        <position position="196"/>
    </location>
</feature>
<evidence type="ECO:0000256" key="1">
    <source>
        <dbReference type="ARBA" id="ARBA00093634"/>
    </source>
</evidence>
<feature type="non-terminal residue" evidence="4">
    <location>
        <position position="1"/>
    </location>
</feature>
<feature type="region of interest" description="Disordered" evidence="3">
    <location>
        <begin position="111"/>
        <end position="136"/>
    </location>
</feature>
<dbReference type="GO" id="GO:0051082">
    <property type="term" value="F:unfolded protein binding"/>
    <property type="evidence" value="ECO:0007669"/>
    <property type="project" value="TreeGrafter"/>
</dbReference>
<dbReference type="PANTHER" id="PTHR31996">
    <property type="entry name" value="COILED-COIL DOMAIN-CONTAINING PROTEIN 115"/>
    <property type="match status" value="1"/>
</dbReference>
<dbReference type="AlphaFoldDB" id="A0AA39WXW6"/>
<dbReference type="GO" id="GO:0070072">
    <property type="term" value="P:vacuolar proton-transporting V-type ATPase complex assembly"/>
    <property type="evidence" value="ECO:0007669"/>
    <property type="project" value="InterPro"/>
</dbReference>
<evidence type="ECO:0000313" key="5">
    <source>
        <dbReference type="Proteomes" id="UP001175000"/>
    </source>
</evidence>
<dbReference type="EMBL" id="JAULSU010000003">
    <property type="protein sequence ID" value="KAK0623605.1"/>
    <property type="molecule type" value="Genomic_DNA"/>
</dbReference>
<dbReference type="GO" id="GO:1990871">
    <property type="term" value="C:Vma12-Vma22 assembly complex"/>
    <property type="evidence" value="ECO:0007669"/>
    <property type="project" value="TreeGrafter"/>
</dbReference>
<evidence type="ECO:0000256" key="2">
    <source>
        <dbReference type="SAM" id="Coils"/>
    </source>
</evidence>
<reference evidence="4" key="1">
    <citation type="submission" date="2023-06" db="EMBL/GenBank/DDBJ databases">
        <title>Genome-scale phylogeny and comparative genomics of the fungal order Sordariales.</title>
        <authorList>
            <consortium name="Lawrence Berkeley National Laboratory"/>
            <person name="Hensen N."/>
            <person name="Bonometti L."/>
            <person name="Westerberg I."/>
            <person name="Brannstrom I.O."/>
            <person name="Guillou S."/>
            <person name="Cros-Aarteil S."/>
            <person name="Calhoun S."/>
            <person name="Haridas S."/>
            <person name="Kuo A."/>
            <person name="Mondo S."/>
            <person name="Pangilinan J."/>
            <person name="Riley R."/>
            <person name="Labutti K."/>
            <person name="Andreopoulos B."/>
            <person name="Lipzen A."/>
            <person name="Chen C."/>
            <person name="Yanf M."/>
            <person name="Daum C."/>
            <person name="Ng V."/>
            <person name="Clum A."/>
            <person name="Steindorff A."/>
            <person name="Ohm R."/>
            <person name="Martin F."/>
            <person name="Silar P."/>
            <person name="Natvig D."/>
            <person name="Lalanne C."/>
            <person name="Gautier V."/>
            <person name="Ament-Velasquez S.L."/>
            <person name="Kruys A."/>
            <person name="Hutchinson M.I."/>
            <person name="Powell A.J."/>
            <person name="Barry K."/>
            <person name="Miller A.N."/>
            <person name="Grigoriev I.V."/>
            <person name="Debuchy R."/>
            <person name="Gladieux P."/>
            <person name="Thoren M.H."/>
            <person name="Johannesson H."/>
        </authorList>
    </citation>
    <scope>NUCLEOTIDE SEQUENCE</scope>
    <source>
        <strain evidence="4">CBS 606.72</strain>
    </source>
</reference>
<dbReference type="Pfam" id="PF21730">
    <property type="entry name" value="Vma22_CCDC115"/>
    <property type="match status" value="1"/>
</dbReference>
<accession>A0AA39WXW6</accession>
<comment type="caution">
    <text evidence="4">The sequence shown here is derived from an EMBL/GenBank/DDBJ whole genome shotgun (WGS) entry which is preliminary data.</text>
</comment>
<evidence type="ECO:0000313" key="4">
    <source>
        <dbReference type="EMBL" id="KAK0623605.1"/>
    </source>
</evidence>
<dbReference type="Proteomes" id="UP001175000">
    <property type="component" value="Unassembled WGS sequence"/>
</dbReference>
<sequence length="196" mass="22031">TDIDALLERYLILLDKYTTLQARLATLHSGVYQNLAKANFSAERGIRYGQDYYDDRMRAARKVVISRRREDMDATSLGDERPVVFEMRYYDEDGAVGGKGEGEGEVAGITAEADAEDETADGDERGERKGKNKPKDPLRWFGILTPMVLRQAQKFALESVEEVVPLLATVSAEMARIELEVRRARKKRAKAEATAE</sequence>
<gene>
    <name evidence="4" type="ORF">B0T14DRAFT_411771</name>
</gene>
<proteinExistence type="predicted"/>
<evidence type="ECO:0000256" key="3">
    <source>
        <dbReference type="SAM" id="MobiDB-lite"/>
    </source>
</evidence>
<organism evidence="4 5">
    <name type="scientific">Immersiella caudata</name>
    <dbReference type="NCBI Taxonomy" id="314043"/>
    <lineage>
        <taxon>Eukaryota</taxon>
        <taxon>Fungi</taxon>
        <taxon>Dikarya</taxon>
        <taxon>Ascomycota</taxon>
        <taxon>Pezizomycotina</taxon>
        <taxon>Sordariomycetes</taxon>
        <taxon>Sordariomycetidae</taxon>
        <taxon>Sordariales</taxon>
        <taxon>Lasiosphaeriaceae</taxon>
        <taxon>Immersiella</taxon>
    </lineage>
</organism>
<protein>
    <recommendedName>
        <fullName evidence="1">Vacuolar ATPase assembly protein VMA22</fullName>
    </recommendedName>
</protein>
<dbReference type="InterPro" id="IPR040357">
    <property type="entry name" value="Vma22/CCDC115"/>
</dbReference>
<keyword evidence="5" id="KW-1185">Reference proteome</keyword>
<keyword evidence="2" id="KW-0175">Coiled coil</keyword>
<dbReference type="PANTHER" id="PTHR31996:SF2">
    <property type="entry name" value="COILED-COIL DOMAIN-CONTAINING PROTEIN 115"/>
    <property type="match status" value="1"/>
</dbReference>
<name>A0AA39WXW6_9PEZI</name>
<feature type="compositionally biased region" description="Basic and acidic residues" evidence="3">
    <location>
        <begin position="122"/>
        <end position="136"/>
    </location>
</feature>